<dbReference type="KEGG" id="plad:PPGU16_79270"/>
<organism evidence="2 3">
    <name type="scientific">Paraburkholderia largidicola</name>
    <dbReference type="NCBI Taxonomy" id="3014751"/>
    <lineage>
        <taxon>Bacteria</taxon>
        <taxon>Pseudomonadati</taxon>
        <taxon>Pseudomonadota</taxon>
        <taxon>Betaproteobacteria</taxon>
        <taxon>Burkholderiales</taxon>
        <taxon>Burkholderiaceae</taxon>
        <taxon>Paraburkholderia</taxon>
    </lineage>
</organism>
<dbReference type="Proteomes" id="UP000510888">
    <property type="component" value="Plasmid PPGU16_p2"/>
</dbReference>
<evidence type="ECO:0000256" key="1">
    <source>
        <dbReference type="SAM" id="Phobius"/>
    </source>
</evidence>
<evidence type="ECO:0000313" key="2">
    <source>
        <dbReference type="EMBL" id="BCF94860.1"/>
    </source>
</evidence>
<geneLocation type="plasmid" evidence="2 3">
    <name>PPGU16_p2</name>
</geneLocation>
<sequence length="98" mass="10143">MPGFLLRFVATLTMATGLAFVGLSSLWPLLIVTFVGTLNPSSGDVNLFLPLAGTVTASAQATTRVLQNEGTGSYKLATRLPLPVPSLPSGHASSRSLT</sequence>
<reference evidence="2 3" key="1">
    <citation type="journal article" date="2020" name="Genes (Basel)">
        <title>Genomic Comparison of Insect Gut Symbionts from Divergent Burkholderia Subclades.</title>
        <authorList>
            <person name="Takeshita K."/>
            <person name="Kikuchi Y."/>
        </authorList>
    </citation>
    <scope>NUCLEOTIDE SEQUENCE [LARGE SCALE GENOMIC DNA]</scope>
    <source>
        <strain evidence="2 3">PGU16</strain>
        <plasmid evidence="2 3">PPGU16_p2</plasmid>
    </source>
</reference>
<keyword evidence="1" id="KW-0812">Transmembrane</keyword>
<evidence type="ECO:0000313" key="3">
    <source>
        <dbReference type="Proteomes" id="UP000510888"/>
    </source>
</evidence>
<dbReference type="EMBL" id="AP023177">
    <property type="protein sequence ID" value="BCF94860.1"/>
    <property type="molecule type" value="Genomic_DNA"/>
</dbReference>
<accession>A0A7I8C4I0</accession>
<protein>
    <submittedName>
        <fullName evidence="2">Uncharacterized protein</fullName>
    </submittedName>
</protein>
<dbReference type="AlphaFoldDB" id="A0A7I8C4I0"/>
<name>A0A7I8C4I0_9BURK</name>
<feature type="transmembrane region" description="Helical" evidence="1">
    <location>
        <begin position="12"/>
        <end position="35"/>
    </location>
</feature>
<keyword evidence="3" id="KW-1185">Reference proteome</keyword>
<keyword evidence="1" id="KW-1133">Transmembrane helix</keyword>
<proteinExistence type="predicted"/>
<keyword evidence="1" id="KW-0472">Membrane</keyword>
<gene>
    <name evidence="2" type="ORF">PPGU16_79270</name>
</gene>
<keyword evidence="2" id="KW-0614">Plasmid</keyword>